<evidence type="ECO:0000313" key="3">
    <source>
        <dbReference type="Proteomes" id="UP001473063"/>
    </source>
</evidence>
<dbReference type="Pfam" id="PF21758">
    <property type="entry name" value="PAC_bac"/>
    <property type="match status" value="1"/>
</dbReference>
<feature type="domain" description="Prenylated flavin chaperone LpdD-like" evidence="1">
    <location>
        <begin position="13"/>
        <end position="124"/>
    </location>
</feature>
<dbReference type="Proteomes" id="UP001473063">
    <property type="component" value="Unassembled WGS sequence"/>
</dbReference>
<gene>
    <name evidence="2" type="ORF">WMO28_01525</name>
</gene>
<dbReference type="EMBL" id="JBBMEJ010000001">
    <property type="protein sequence ID" value="MEQ2369634.1"/>
    <property type="molecule type" value="Genomic_DNA"/>
</dbReference>
<organism evidence="2 3">
    <name type="scientific">Blautia aquisgranensis</name>
    <dbReference type="NCBI Taxonomy" id="3133153"/>
    <lineage>
        <taxon>Bacteria</taxon>
        <taxon>Bacillati</taxon>
        <taxon>Bacillota</taxon>
        <taxon>Clostridia</taxon>
        <taxon>Lachnospirales</taxon>
        <taxon>Lachnospiraceae</taxon>
        <taxon>Blautia</taxon>
    </lineage>
</organism>
<keyword evidence="3" id="KW-1185">Reference proteome</keyword>
<accession>A0ABV1BAG0</accession>
<evidence type="ECO:0000259" key="1">
    <source>
        <dbReference type="Pfam" id="PF21758"/>
    </source>
</evidence>
<comment type="caution">
    <text evidence="2">The sequence shown here is derived from an EMBL/GenBank/DDBJ whole genome shotgun (WGS) entry which is preliminary data.</text>
</comment>
<reference evidence="2 3" key="1">
    <citation type="submission" date="2024-03" db="EMBL/GenBank/DDBJ databases">
        <title>Human intestinal bacterial collection.</title>
        <authorList>
            <person name="Pauvert C."/>
            <person name="Hitch T.C.A."/>
            <person name="Clavel T."/>
        </authorList>
    </citation>
    <scope>NUCLEOTIDE SEQUENCE [LARGE SCALE GENOMIC DNA]</scope>
    <source>
        <strain evidence="2 3">CLA-JM-H16</strain>
    </source>
</reference>
<dbReference type="RefSeq" id="WP_349055835.1">
    <property type="nucleotide sequence ID" value="NZ_JBBMEJ010000001.1"/>
</dbReference>
<evidence type="ECO:0000313" key="2">
    <source>
        <dbReference type="EMBL" id="MEQ2369634.1"/>
    </source>
</evidence>
<dbReference type="InterPro" id="IPR048844">
    <property type="entry name" value="LpdD_chaperone-like"/>
</dbReference>
<name>A0ABV1BAG0_9FIRM</name>
<sequence>MEWTVTEQTEAAGCRFEVSAGFAGEDVLICLQGGDRPHLGCVVQTEPRKSLTGDGSVSATSSVLNFPGHKDEAICRWLSEKIAASLDRRVICTGGFHKDGITKKEIIEVQEAVQRIAEILCKKMHKKS</sequence>
<protein>
    <recommendedName>
        <fullName evidence="1">Prenylated flavin chaperone LpdD-like domain-containing protein</fullName>
    </recommendedName>
</protein>
<proteinExistence type="predicted"/>